<feature type="binding site" evidence="7">
    <location>
        <begin position="168"/>
        <end position="174"/>
    </location>
    <ligand>
        <name>(6S)-NADPHX</name>
        <dbReference type="ChEBI" id="CHEBI:64076"/>
    </ligand>
</feature>
<dbReference type="GO" id="GO:0047453">
    <property type="term" value="F:ATP-dependent NAD(P)H-hydrate dehydratase activity"/>
    <property type="evidence" value="ECO:0007669"/>
    <property type="project" value="UniProtKB-UniRule"/>
</dbReference>
<evidence type="ECO:0000256" key="4">
    <source>
        <dbReference type="ARBA" id="ARBA00023027"/>
    </source>
</evidence>
<dbReference type="EC" id="4.2.1.93" evidence="7"/>
<dbReference type="InterPro" id="IPR029056">
    <property type="entry name" value="Ribokinase-like"/>
</dbReference>
<keyword evidence="5 7" id="KW-0456">Lyase</keyword>
<comment type="subcellular location">
    <subcellularLocation>
        <location evidence="7">Cytoplasm</location>
    </subcellularLocation>
</comment>
<evidence type="ECO:0000313" key="9">
    <source>
        <dbReference type="EMBL" id="KAA1122299.1"/>
    </source>
</evidence>
<evidence type="ECO:0000256" key="1">
    <source>
        <dbReference type="ARBA" id="ARBA00022741"/>
    </source>
</evidence>
<evidence type="ECO:0000256" key="2">
    <source>
        <dbReference type="ARBA" id="ARBA00022840"/>
    </source>
</evidence>
<dbReference type="EMBL" id="VDEP01000236">
    <property type="protein sequence ID" value="KAA1122299.1"/>
    <property type="molecule type" value="Genomic_DNA"/>
</dbReference>
<evidence type="ECO:0000256" key="3">
    <source>
        <dbReference type="ARBA" id="ARBA00022857"/>
    </source>
</evidence>
<gene>
    <name evidence="9" type="ORF">PGTUg99_036397</name>
</gene>
<comment type="function">
    <text evidence="7">Catalyzes the dehydration of the S-form of NAD(P)HX at the expense of ATP, which is converted to ADP. Together with NAD(P)HX epimerase, which catalyzes the epimerization of the S- and R-forms, the enzyme allows the repair of both epimers of NAD(P)HX, a damaged form of NAD(P)H that is a result of enzymatic or heat-dependent hydration.</text>
</comment>
<comment type="caution">
    <text evidence="9">The sequence shown here is derived from an EMBL/GenBank/DDBJ whole genome shotgun (WGS) entry which is preliminary data.</text>
</comment>
<organism evidence="9 10">
    <name type="scientific">Puccinia graminis f. sp. tritici</name>
    <dbReference type="NCBI Taxonomy" id="56615"/>
    <lineage>
        <taxon>Eukaryota</taxon>
        <taxon>Fungi</taxon>
        <taxon>Dikarya</taxon>
        <taxon>Basidiomycota</taxon>
        <taxon>Pucciniomycotina</taxon>
        <taxon>Pucciniomycetes</taxon>
        <taxon>Pucciniales</taxon>
        <taxon>Pucciniaceae</taxon>
        <taxon>Puccinia</taxon>
    </lineage>
</organism>
<evidence type="ECO:0000259" key="8">
    <source>
        <dbReference type="PROSITE" id="PS51383"/>
    </source>
</evidence>
<name>A0A5B0RAG3_PUCGR</name>
<keyword evidence="1 7" id="KW-0547">Nucleotide-binding</keyword>
<keyword evidence="7" id="KW-0597">Phosphoprotein</keyword>
<dbReference type="SUPFAM" id="SSF53613">
    <property type="entry name" value="Ribokinase-like"/>
    <property type="match status" value="1"/>
</dbReference>
<dbReference type="PANTHER" id="PTHR12592:SF0">
    <property type="entry name" value="ATP-DEPENDENT (S)-NAD(P)H-HYDRATE DEHYDRATASE"/>
    <property type="match status" value="1"/>
</dbReference>
<comment type="catalytic activity">
    <reaction evidence="7">
        <text>(6S)-NADHX + ATP = ADP + phosphate + NADH + H(+)</text>
        <dbReference type="Rhea" id="RHEA:19017"/>
        <dbReference type="ChEBI" id="CHEBI:15378"/>
        <dbReference type="ChEBI" id="CHEBI:30616"/>
        <dbReference type="ChEBI" id="CHEBI:43474"/>
        <dbReference type="ChEBI" id="CHEBI:57945"/>
        <dbReference type="ChEBI" id="CHEBI:64074"/>
        <dbReference type="ChEBI" id="CHEBI:456216"/>
        <dbReference type="EC" id="4.2.1.93"/>
    </reaction>
</comment>
<dbReference type="GO" id="GO:0005737">
    <property type="term" value="C:cytoplasm"/>
    <property type="evidence" value="ECO:0007669"/>
    <property type="project" value="UniProtKB-SubCell"/>
</dbReference>
<dbReference type="InterPro" id="IPR000631">
    <property type="entry name" value="CARKD"/>
</dbReference>
<dbReference type="GO" id="GO:0046496">
    <property type="term" value="P:nicotinamide nucleotide metabolic process"/>
    <property type="evidence" value="ECO:0007669"/>
    <property type="project" value="UniProtKB-UniRule"/>
</dbReference>
<comment type="cofactor">
    <cofactor evidence="7">
        <name>Mg(2+)</name>
        <dbReference type="ChEBI" id="CHEBI:18420"/>
    </cofactor>
</comment>
<evidence type="ECO:0000256" key="5">
    <source>
        <dbReference type="ARBA" id="ARBA00023239"/>
    </source>
</evidence>
<protein>
    <recommendedName>
        <fullName evidence="7">ATP-dependent (S)-NAD(P)H-hydrate dehydratase</fullName>
        <ecNumber evidence="7">4.2.1.93</ecNumber>
    </recommendedName>
    <alternativeName>
        <fullName evidence="7">ATP-dependent NAD(P)HX dehydratase</fullName>
    </alternativeName>
</protein>
<dbReference type="GO" id="GO:0005524">
    <property type="term" value="F:ATP binding"/>
    <property type="evidence" value="ECO:0007669"/>
    <property type="project" value="UniProtKB-KW"/>
</dbReference>
<feature type="domain" description="YjeF C-terminal" evidence="8">
    <location>
        <begin position="8"/>
        <end position="347"/>
    </location>
</feature>
<keyword evidence="3" id="KW-0521">NADP</keyword>
<evidence type="ECO:0000313" key="10">
    <source>
        <dbReference type="Proteomes" id="UP000325313"/>
    </source>
</evidence>
<keyword evidence="4 7" id="KW-0520">NAD</keyword>
<dbReference type="PROSITE" id="PS51383">
    <property type="entry name" value="YJEF_C_3"/>
    <property type="match status" value="1"/>
</dbReference>
<feature type="binding site" evidence="7">
    <location>
        <begin position="208"/>
        <end position="212"/>
    </location>
    <ligand>
        <name>ATP</name>
        <dbReference type="ChEBI" id="CHEBI:30616"/>
    </ligand>
</feature>
<comment type="similarity">
    <text evidence="7">Belongs to the NnrD/CARKD family.</text>
</comment>
<dbReference type="HAMAP" id="MF_01965">
    <property type="entry name" value="NADHX_dehydratase"/>
    <property type="match status" value="1"/>
</dbReference>
<keyword evidence="2 7" id="KW-0067">ATP-binding</keyword>
<feature type="binding site" evidence="7">
    <location>
        <position position="238"/>
    </location>
    <ligand>
        <name>(6S)-NADPHX</name>
        <dbReference type="ChEBI" id="CHEBI:64076"/>
    </ligand>
</feature>
<dbReference type="CDD" id="cd01171">
    <property type="entry name" value="YXKO-related"/>
    <property type="match status" value="1"/>
</dbReference>
<dbReference type="AlphaFoldDB" id="A0A5B0RAG3"/>
<sequence length="354" mass="38933">MHQPHRSLLRKAFQMIPPLDGSLHKGQAGRIGIVGGSKDYTGAPFYSGYASLRLGSDLSHVICEPSASTVIKTYSPDLMVHSYLSSPKEPEAYASHQNQFEQLLDRLHVLVVGPGLGRDTEMQDWAEWTLKTAIKKKLHLVLDADALWLLVKKPDLLRGYPNAILTPNHVEFQRLLKACSIEPRDHDDDGLLAMELSKALGGCSILQKGSIDLVAREGSEVAKVNCEGSPKRCGGQGDILSGLVGTWVSVALSCLYMALLGEESFAVILLCSANQCAWTKLHFERQSQDEKPKSHELPISPEEAWIIAAVLGSEITRTCSRLAYHKFGRSMQSSDMLGYIGEAFEQVMHGHTKD</sequence>
<reference evidence="9 10" key="1">
    <citation type="submission" date="2019-05" db="EMBL/GenBank/DDBJ databases">
        <title>Emergence of the Ug99 lineage of the wheat stem rust pathogen through somatic hybridization.</title>
        <authorList>
            <person name="Li F."/>
            <person name="Upadhyaya N.M."/>
            <person name="Sperschneider J."/>
            <person name="Matny O."/>
            <person name="Nguyen-Phuc H."/>
            <person name="Mago R."/>
            <person name="Raley C."/>
            <person name="Miller M.E."/>
            <person name="Silverstein K.A.T."/>
            <person name="Henningsen E."/>
            <person name="Hirsch C.D."/>
            <person name="Visser B."/>
            <person name="Pretorius Z.A."/>
            <person name="Steffenson B.J."/>
            <person name="Schwessinger B."/>
            <person name="Dodds P.N."/>
            <person name="Figueroa M."/>
        </authorList>
    </citation>
    <scope>NUCLEOTIDE SEQUENCE [LARGE SCALE GENOMIC DNA]</scope>
    <source>
        <strain evidence="9 10">Ug99</strain>
    </source>
</reference>
<proteinExistence type="inferred from homology"/>
<dbReference type="Gene3D" id="3.40.1190.20">
    <property type="match status" value="1"/>
</dbReference>
<feature type="binding site" evidence="7">
    <location>
        <position position="115"/>
    </location>
    <ligand>
        <name>(6S)-NADPHX</name>
        <dbReference type="ChEBI" id="CHEBI:64076"/>
    </ligand>
</feature>
<dbReference type="PANTHER" id="PTHR12592">
    <property type="entry name" value="ATP-DEPENDENT (S)-NAD(P)H-HYDRATE DEHYDRATASE FAMILY MEMBER"/>
    <property type="match status" value="1"/>
</dbReference>
<dbReference type="GO" id="GO:0110051">
    <property type="term" value="P:metabolite repair"/>
    <property type="evidence" value="ECO:0007669"/>
    <property type="project" value="TreeGrafter"/>
</dbReference>
<dbReference type="Proteomes" id="UP000325313">
    <property type="component" value="Unassembled WGS sequence"/>
</dbReference>
<feature type="binding site" evidence="7">
    <location>
        <begin position="228"/>
        <end position="237"/>
    </location>
    <ligand>
        <name>ATP</name>
        <dbReference type="ChEBI" id="CHEBI:30616"/>
    </ligand>
</feature>
<evidence type="ECO:0000256" key="6">
    <source>
        <dbReference type="ARBA" id="ARBA00047472"/>
    </source>
</evidence>
<dbReference type="NCBIfam" id="TIGR00196">
    <property type="entry name" value="yjeF_cterm"/>
    <property type="match status" value="1"/>
</dbReference>
<accession>A0A5B0RAG3</accession>
<keyword evidence="7" id="KW-0963">Cytoplasm</keyword>
<evidence type="ECO:0000256" key="7">
    <source>
        <dbReference type="HAMAP-Rule" id="MF_03157"/>
    </source>
</evidence>
<comment type="catalytic activity">
    <reaction evidence="6 7">
        <text>(6S)-NADPHX + ATP = ADP + phosphate + NADPH + H(+)</text>
        <dbReference type="Rhea" id="RHEA:32231"/>
        <dbReference type="ChEBI" id="CHEBI:15378"/>
        <dbReference type="ChEBI" id="CHEBI:30616"/>
        <dbReference type="ChEBI" id="CHEBI:43474"/>
        <dbReference type="ChEBI" id="CHEBI:57783"/>
        <dbReference type="ChEBI" id="CHEBI:64076"/>
        <dbReference type="ChEBI" id="CHEBI:456216"/>
        <dbReference type="EC" id="4.2.1.93"/>
    </reaction>
</comment>
<dbReference type="Pfam" id="PF01256">
    <property type="entry name" value="Carb_kinase"/>
    <property type="match status" value="1"/>
</dbReference>